<dbReference type="InterPro" id="IPR029016">
    <property type="entry name" value="GAF-like_dom_sf"/>
</dbReference>
<evidence type="ECO:0000256" key="3">
    <source>
        <dbReference type="ARBA" id="ARBA00023163"/>
    </source>
</evidence>
<dbReference type="InterPro" id="IPR014757">
    <property type="entry name" value="Tscrpt_reg_IclR_C"/>
</dbReference>
<dbReference type="AlphaFoldDB" id="A0A7Z0KYA0"/>
<dbReference type="InterPro" id="IPR036388">
    <property type="entry name" value="WH-like_DNA-bd_sf"/>
</dbReference>
<keyword evidence="7" id="KW-1185">Reference proteome</keyword>
<dbReference type="GO" id="GO:0003677">
    <property type="term" value="F:DNA binding"/>
    <property type="evidence" value="ECO:0007669"/>
    <property type="project" value="UniProtKB-KW"/>
</dbReference>
<dbReference type="SMART" id="SM00346">
    <property type="entry name" value="HTH_ICLR"/>
    <property type="match status" value="1"/>
</dbReference>
<gene>
    <name evidence="6" type="ORF">HUK65_09000</name>
</gene>
<proteinExistence type="predicted"/>
<evidence type="ECO:0000313" key="6">
    <source>
        <dbReference type="EMBL" id="NYS25129.1"/>
    </source>
</evidence>
<name>A0A7Z0KYA0_9RHOB</name>
<dbReference type="GO" id="GO:0045892">
    <property type="term" value="P:negative regulation of DNA-templated transcription"/>
    <property type="evidence" value="ECO:0007669"/>
    <property type="project" value="TreeGrafter"/>
</dbReference>
<dbReference type="SUPFAM" id="SSF46785">
    <property type="entry name" value="Winged helix' DNA-binding domain"/>
    <property type="match status" value="1"/>
</dbReference>
<sequence>MRLERLTLILEIVGQKGAATLADICTHSDLPKPSAYRLAQDLVGAGLLEPVARGRFAIGNRLKRITRSEQSDRALLEIIAPALKQAATRHGAVFFLSRLRGRAVEIIHVETPESGVSYLHPGLGKRPLHACSCSKAVAAFSSNLRATGALEGRLKAFTEFTLTRVEDLEAELQVIRQRGYAECVEEIDRGMCSVAAPLGETGFGATMSIGAAGSTRVFSPAFRARMGQEIIALTRAVAASLGGLDLDEPARPGQARQGDTWAPMPQAR</sequence>
<dbReference type="InterPro" id="IPR005471">
    <property type="entry name" value="Tscrpt_reg_IclR_N"/>
</dbReference>
<dbReference type="Gene3D" id="3.30.450.40">
    <property type="match status" value="1"/>
</dbReference>
<keyword evidence="3" id="KW-0804">Transcription</keyword>
<dbReference type="Pfam" id="PF01614">
    <property type="entry name" value="IclR_C"/>
    <property type="match status" value="1"/>
</dbReference>
<dbReference type="PROSITE" id="PS51078">
    <property type="entry name" value="ICLR_ED"/>
    <property type="match status" value="1"/>
</dbReference>
<organism evidence="6 7">
    <name type="scientific">Rhabdonatronobacter sediminivivens</name>
    <dbReference type="NCBI Taxonomy" id="2743469"/>
    <lineage>
        <taxon>Bacteria</taxon>
        <taxon>Pseudomonadati</taxon>
        <taxon>Pseudomonadota</taxon>
        <taxon>Alphaproteobacteria</taxon>
        <taxon>Rhodobacterales</taxon>
        <taxon>Paracoccaceae</taxon>
        <taxon>Rhabdonatronobacter</taxon>
    </lineage>
</organism>
<evidence type="ECO:0000256" key="4">
    <source>
        <dbReference type="SAM" id="MobiDB-lite"/>
    </source>
</evidence>
<dbReference type="InterPro" id="IPR036390">
    <property type="entry name" value="WH_DNA-bd_sf"/>
</dbReference>
<evidence type="ECO:0000259" key="5">
    <source>
        <dbReference type="PROSITE" id="PS51078"/>
    </source>
</evidence>
<dbReference type="InterPro" id="IPR050707">
    <property type="entry name" value="HTH_MetabolicPath_Reg"/>
</dbReference>
<dbReference type="Gene3D" id="1.10.10.10">
    <property type="entry name" value="Winged helix-like DNA-binding domain superfamily/Winged helix DNA-binding domain"/>
    <property type="match status" value="1"/>
</dbReference>
<dbReference type="GO" id="GO:0003700">
    <property type="term" value="F:DNA-binding transcription factor activity"/>
    <property type="evidence" value="ECO:0007669"/>
    <property type="project" value="TreeGrafter"/>
</dbReference>
<dbReference type="PANTHER" id="PTHR30136:SF35">
    <property type="entry name" value="HTH-TYPE TRANSCRIPTIONAL REGULATOR RV1719"/>
    <property type="match status" value="1"/>
</dbReference>
<evidence type="ECO:0000313" key="7">
    <source>
        <dbReference type="Proteomes" id="UP000529417"/>
    </source>
</evidence>
<keyword evidence="2" id="KW-0238">DNA-binding</keyword>
<dbReference type="Proteomes" id="UP000529417">
    <property type="component" value="Unassembled WGS sequence"/>
</dbReference>
<feature type="domain" description="IclR-ED" evidence="5">
    <location>
        <begin position="61"/>
        <end position="243"/>
    </location>
</feature>
<comment type="caution">
    <text evidence="6">The sequence shown here is derived from an EMBL/GenBank/DDBJ whole genome shotgun (WGS) entry which is preliminary data.</text>
</comment>
<reference evidence="6 7" key="1">
    <citation type="journal article" date="2000" name="Arch. Microbiol.">
        <title>Rhodobaca bogoriensis gen. nov. and sp. nov., an alkaliphilic purple nonsulfur bacterium from African Rift Valley soda lakes.</title>
        <authorList>
            <person name="Milford A.D."/>
            <person name="Achenbach L.A."/>
            <person name="Jung D.O."/>
            <person name="Madigan M.T."/>
        </authorList>
    </citation>
    <scope>NUCLEOTIDE SEQUENCE [LARGE SCALE GENOMIC DNA]</scope>
    <source>
        <strain evidence="6 7">2376</strain>
    </source>
</reference>
<accession>A0A7Z0KYA0</accession>
<dbReference type="Pfam" id="PF09339">
    <property type="entry name" value="HTH_IclR"/>
    <property type="match status" value="1"/>
</dbReference>
<evidence type="ECO:0000256" key="1">
    <source>
        <dbReference type="ARBA" id="ARBA00023015"/>
    </source>
</evidence>
<dbReference type="SUPFAM" id="SSF55781">
    <property type="entry name" value="GAF domain-like"/>
    <property type="match status" value="1"/>
</dbReference>
<dbReference type="PANTHER" id="PTHR30136">
    <property type="entry name" value="HELIX-TURN-HELIX TRANSCRIPTIONAL REGULATOR, ICLR FAMILY"/>
    <property type="match status" value="1"/>
</dbReference>
<dbReference type="EMBL" id="JACBXS010000015">
    <property type="protein sequence ID" value="NYS25129.1"/>
    <property type="molecule type" value="Genomic_DNA"/>
</dbReference>
<keyword evidence="1" id="KW-0805">Transcription regulation</keyword>
<evidence type="ECO:0000256" key="2">
    <source>
        <dbReference type="ARBA" id="ARBA00023125"/>
    </source>
</evidence>
<feature type="region of interest" description="Disordered" evidence="4">
    <location>
        <begin position="248"/>
        <end position="268"/>
    </location>
</feature>
<protein>
    <submittedName>
        <fullName evidence="6">Helix-turn-helix domain-containing protein</fullName>
    </submittedName>
</protein>